<dbReference type="Proteomes" id="UP000887561">
    <property type="component" value="Unplaced"/>
</dbReference>
<evidence type="ECO:0000256" key="8">
    <source>
        <dbReference type="ARBA" id="ARBA00013222"/>
    </source>
</evidence>
<dbReference type="PANTHER" id="PTHR11959">
    <property type="entry name" value="4-HYDROXYPHENYLPYRUVATE DIOXYGENASE"/>
    <property type="match status" value="1"/>
</dbReference>
<comment type="subcellular location">
    <subcellularLocation>
        <location evidence="4">Cytoplasm</location>
    </subcellularLocation>
    <subcellularLocation>
        <location evidence="3">Endoplasmic reticulum membrane</location>
        <topology evidence="3">Peripheral membrane protein</topology>
    </subcellularLocation>
    <subcellularLocation>
        <location evidence="2">Golgi apparatus membrane</location>
        <topology evidence="2">Peripheral membrane protein</topology>
    </subcellularLocation>
</comment>
<dbReference type="InterPro" id="IPR004360">
    <property type="entry name" value="Glyas_Fos-R_dOase_dom"/>
</dbReference>
<dbReference type="InterPro" id="IPR037523">
    <property type="entry name" value="VOC_core"/>
</dbReference>
<evidence type="ECO:0000256" key="3">
    <source>
        <dbReference type="ARBA" id="ARBA00004406"/>
    </source>
</evidence>
<evidence type="ECO:0000313" key="25">
    <source>
        <dbReference type="Proteomes" id="UP000887561"/>
    </source>
</evidence>
<dbReference type="InterPro" id="IPR041735">
    <property type="entry name" value="4OHPhenylPyrv_dOase_C"/>
</dbReference>
<feature type="domain" description="VOC" evidence="24">
    <location>
        <begin position="131"/>
        <end position="274"/>
    </location>
</feature>
<keyword evidence="17" id="KW-0408">Iron</keyword>
<organism evidence="25 26">
    <name type="scientific">Meloidogyne javanica</name>
    <name type="common">Root-knot nematode worm</name>
    <dbReference type="NCBI Taxonomy" id="6303"/>
    <lineage>
        <taxon>Eukaryota</taxon>
        <taxon>Metazoa</taxon>
        <taxon>Ecdysozoa</taxon>
        <taxon>Nematoda</taxon>
        <taxon>Chromadorea</taxon>
        <taxon>Rhabditida</taxon>
        <taxon>Tylenchina</taxon>
        <taxon>Tylenchomorpha</taxon>
        <taxon>Tylenchoidea</taxon>
        <taxon>Meloidogynidae</taxon>
        <taxon>Meloidogyninae</taxon>
        <taxon>Meloidogyne</taxon>
        <taxon>Meloidogyne incognita group</taxon>
    </lineage>
</organism>
<dbReference type="GO" id="GO:0006572">
    <property type="term" value="P:L-tyrosine catabolic process"/>
    <property type="evidence" value="ECO:0007669"/>
    <property type="project" value="UniProtKB-KW"/>
</dbReference>
<evidence type="ECO:0000256" key="15">
    <source>
        <dbReference type="ARBA" id="ARBA00022964"/>
    </source>
</evidence>
<dbReference type="GO" id="GO:0005789">
    <property type="term" value="C:endoplasmic reticulum membrane"/>
    <property type="evidence" value="ECO:0007669"/>
    <property type="project" value="UniProtKB-SubCell"/>
</dbReference>
<dbReference type="Pfam" id="PF00903">
    <property type="entry name" value="Glyoxalase"/>
    <property type="match status" value="1"/>
</dbReference>
<dbReference type="GO" id="GO:0046872">
    <property type="term" value="F:metal ion binding"/>
    <property type="evidence" value="ECO:0007669"/>
    <property type="project" value="UniProtKB-KW"/>
</dbReference>
<dbReference type="FunFam" id="3.10.180.10:FF:000022">
    <property type="entry name" value="4-hydroxyphenylpyruvate dioxygenase"/>
    <property type="match status" value="1"/>
</dbReference>
<evidence type="ECO:0000256" key="2">
    <source>
        <dbReference type="ARBA" id="ARBA00004395"/>
    </source>
</evidence>
<evidence type="ECO:0000256" key="13">
    <source>
        <dbReference type="ARBA" id="ARBA00022824"/>
    </source>
</evidence>
<dbReference type="CDD" id="cd07250">
    <property type="entry name" value="HPPD_C_like"/>
    <property type="match status" value="1"/>
</dbReference>
<evidence type="ECO:0000256" key="17">
    <source>
        <dbReference type="ARBA" id="ARBA00023004"/>
    </source>
</evidence>
<name>A0A915M8I0_MELJA</name>
<evidence type="ECO:0000256" key="14">
    <source>
        <dbReference type="ARBA" id="ARBA00022878"/>
    </source>
</evidence>
<evidence type="ECO:0000256" key="19">
    <source>
        <dbReference type="ARBA" id="ARBA00023136"/>
    </source>
</evidence>
<evidence type="ECO:0000256" key="9">
    <source>
        <dbReference type="ARBA" id="ARBA00018452"/>
    </source>
</evidence>
<comment type="subunit">
    <text evidence="7">Homodimer.</text>
</comment>
<evidence type="ECO:0000256" key="21">
    <source>
        <dbReference type="ARBA" id="ARBA00029786"/>
    </source>
</evidence>
<keyword evidence="19" id="KW-0472">Membrane</keyword>
<dbReference type="GO" id="GO:0003868">
    <property type="term" value="F:4-hydroxyphenylpyruvate dioxygenase activity"/>
    <property type="evidence" value="ECO:0007669"/>
    <property type="project" value="UniProtKB-EC"/>
</dbReference>
<dbReference type="CDD" id="cd08342">
    <property type="entry name" value="HPPD_N_like"/>
    <property type="match status" value="1"/>
</dbReference>
<dbReference type="GO" id="GO:0000139">
    <property type="term" value="C:Golgi membrane"/>
    <property type="evidence" value="ECO:0007669"/>
    <property type="project" value="UniProtKB-SubCell"/>
</dbReference>
<evidence type="ECO:0000256" key="18">
    <source>
        <dbReference type="ARBA" id="ARBA00023034"/>
    </source>
</evidence>
<evidence type="ECO:0000256" key="5">
    <source>
        <dbReference type="ARBA" id="ARBA00005162"/>
    </source>
</evidence>
<dbReference type="EC" id="1.13.11.27" evidence="8"/>
<evidence type="ECO:0000256" key="22">
    <source>
        <dbReference type="ARBA" id="ARBA00033727"/>
    </source>
</evidence>
<comment type="pathway">
    <text evidence="5">Amino-acid degradation; L-phenylalanine degradation; acetoacetate and fumarate from L-phenylalanine: step 3/6.</text>
</comment>
<evidence type="ECO:0000256" key="6">
    <source>
        <dbReference type="ARBA" id="ARBA00005877"/>
    </source>
</evidence>
<evidence type="ECO:0000256" key="4">
    <source>
        <dbReference type="ARBA" id="ARBA00004496"/>
    </source>
</evidence>
<comment type="catalytic activity">
    <reaction evidence="23">
        <text>3-(4-hydroxyphenyl)pyruvate + O2 = homogentisate + CO2</text>
        <dbReference type="Rhea" id="RHEA:16189"/>
        <dbReference type="ChEBI" id="CHEBI:15379"/>
        <dbReference type="ChEBI" id="CHEBI:16169"/>
        <dbReference type="ChEBI" id="CHEBI:16526"/>
        <dbReference type="ChEBI" id="CHEBI:36242"/>
        <dbReference type="EC" id="1.13.11.27"/>
    </reaction>
    <physiologicalReaction direction="left-to-right" evidence="23">
        <dbReference type="Rhea" id="RHEA:16190"/>
    </physiologicalReaction>
</comment>
<evidence type="ECO:0000259" key="24">
    <source>
        <dbReference type="PROSITE" id="PS51819"/>
    </source>
</evidence>
<keyword evidence="25" id="KW-1185">Reference proteome</keyword>
<feature type="domain" description="VOC" evidence="24">
    <location>
        <begin position="15"/>
        <end position="137"/>
    </location>
</feature>
<evidence type="ECO:0000256" key="10">
    <source>
        <dbReference type="ARBA" id="ARBA00022490"/>
    </source>
</evidence>
<proteinExistence type="inferred from homology"/>
<dbReference type="GO" id="GO:0042803">
    <property type="term" value="F:protein homodimerization activity"/>
    <property type="evidence" value="ECO:0007669"/>
    <property type="project" value="UniProtKB-ARBA"/>
</dbReference>
<evidence type="ECO:0000256" key="16">
    <source>
        <dbReference type="ARBA" id="ARBA00023002"/>
    </source>
</evidence>
<keyword evidence="18" id="KW-0333">Golgi apparatus</keyword>
<protein>
    <recommendedName>
        <fullName evidence="9">4-hydroxyphenylpyruvate dioxygenase</fullName>
        <ecNumber evidence="8">1.13.11.27</ecNumber>
    </recommendedName>
    <alternativeName>
        <fullName evidence="21">4-hydroxyphenylpyruvic acid oxidase</fullName>
    </alternativeName>
</protein>
<evidence type="ECO:0000313" key="26">
    <source>
        <dbReference type="WBParaSite" id="scaffold30714_cov262.g20829"/>
    </source>
</evidence>
<dbReference type="InterPro" id="IPR005956">
    <property type="entry name" value="4OHPhenylPyrv_dOase"/>
</dbReference>
<dbReference type="GO" id="GO:0006559">
    <property type="term" value="P:L-phenylalanine catabolic process"/>
    <property type="evidence" value="ECO:0007669"/>
    <property type="project" value="UniProtKB-KW"/>
</dbReference>
<keyword evidence="11" id="KW-0479">Metal-binding</keyword>
<keyword evidence="20" id="KW-0585">Phenylalanine catabolism</keyword>
<sequence length="274" mass="31624">MKNGKKEGEDSRFICFDHIRFWVGNAKQAAHWYRINFGFKTFAYRGLETGNVAFEVDNLDWIIEQAKINGGKIVEDVTEDTDENGSVRVYGDTIHTLIDRSKYRGVFLPGFKPANEETENEFNFPEPELNFIDHCVGNQPDLTMESVAQWYERVLVFHRFWSVDDSVIHTEYSALRSIVMANKEETIKMPINEPAKSRKAVSQIQEFVDYYGGAGVQHIALNTSNIIKAIESLKFRGLQFLSIPDSYYLNLRERLDAAKMKIEEDINILQVCKF</sequence>
<comment type="function">
    <text evidence="22">Catalyzes the conversion of 4-hydroxyphenylpyruvic acid to homogentisic acid, one of the steps in tyrosine catabolism.</text>
</comment>
<evidence type="ECO:0000256" key="11">
    <source>
        <dbReference type="ARBA" id="ARBA00022723"/>
    </source>
</evidence>
<evidence type="ECO:0000256" key="7">
    <source>
        <dbReference type="ARBA" id="ARBA00011738"/>
    </source>
</evidence>
<dbReference type="AlphaFoldDB" id="A0A915M8I0"/>
<dbReference type="InterPro" id="IPR041736">
    <property type="entry name" value="4OHPhenylPyrv_dOase_N"/>
</dbReference>
<keyword evidence="13" id="KW-0256">Endoplasmic reticulum</keyword>
<dbReference type="PROSITE" id="PS51819">
    <property type="entry name" value="VOC"/>
    <property type="match status" value="2"/>
</dbReference>
<dbReference type="InterPro" id="IPR029068">
    <property type="entry name" value="Glyas_Bleomycin-R_OHBP_Dase"/>
</dbReference>
<keyword evidence="15" id="KW-0223">Dioxygenase</keyword>
<reference evidence="26" key="1">
    <citation type="submission" date="2022-11" db="UniProtKB">
        <authorList>
            <consortium name="WormBaseParasite"/>
        </authorList>
    </citation>
    <scope>IDENTIFICATION</scope>
</reference>
<evidence type="ECO:0000256" key="20">
    <source>
        <dbReference type="ARBA" id="ARBA00023232"/>
    </source>
</evidence>
<dbReference type="WBParaSite" id="scaffold30714_cov262.g20829">
    <property type="protein sequence ID" value="scaffold30714_cov262.g20829"/>
    <property type="gene ID" value="scaffold30714_cov262.g20829"/>
</dbReference>
<keyword evidence="16" id="KW-0560">Oxidoreductase</keyword>
<dbReference type="PANTHER" id="PTHR11959:SF1">
    <property type="entry name" value="4-HYDROXYPHENYLPYRUVATE DIOXYGENASE"/>
    <property type="match status" value="1"/>
</dbReference>
<accession>A0A915M8I0</accession>
<evidence type="ECO:0000256" key="1">
    <source>
        <dbReference type="ARBA" id="ARBA00001962"/>
    </source>
</evidence>
<evidence type="ECO:0000256" key="23">
    <source>
        <dbReference type="ARBA" id="ARBA00048047"/>
    </source>
</evidence>
<evidence type="ECO:0000256" key="12">
    <source>
        <dbReference type="ARBA" id="ARBA00022737"/>
    </source>
</evidence>
<dbReference type="Gene3D" id="3.10.180.10">
    <property type="entry name" value="2,3-Dihydroxybiphenyl 1,2-Dioxygenase, domain 1"/>
    <property type="match status" value="3"/>
</dbReference>
<keyword evidence="10" id="KW-0963">Cytoplasm</keyword>
<comment type="cofactor">
    <cofactor evidence="1">
        <name>Fe cation</name>
        <dbReference type="ChEBI" id="CHEBI:24875"/>
    </cofactor>
</comment>
<dbReference type="SUPFAM" id="SSF54593">
    <property type="entry name" value="Glyoxalase/Bleomycin resistance protein/Dihydroxybiphenyl dioxygenase"/>
    <property type="match status" value="1"/>
</dbReference>
<comment type="similarity">
    <text evidence="6">Belongs to the 4HPPD family.</text>
</comment>
<keyword evidence="12" id="KW-0677">Repeat</keyword>
<keyword evidence="14" id="KW-0828">Tyrosine catabolism</keyword>